<comment type="caution">
    <text evidence="17">Lacks conserved residue(s) required for the propagation of feature annotation.</text>
</comment>
<evidence type="ECO:0000256" key="7">
    <source>
        <dbReference type="ARBA" id="ARBA00022679"/>
    </source>
</evidence>
<feature type="transmembrane region" description="Helical" evidence="17">
    <location>
        <begin position="158"/>
        <end position="186"/>
    </location>
</feature>
<keyword evidence="20" id="KW-1185">Reference proteome</keyword>
<feature type="active site" description="Proton acceptor" evidence="17">
    <location>
        <position position="92"/>
    </location>
</feature>
<comment type="cofactor">
    <cofactor evidence="17">
        <name>Mg(2+)</name>
        <dbReference type="ChEBI" id="CHEBI:18420"/>
    </cofactor>
    <text evidence="17">Contains a di-nuclear catalytic Mg(2+) center.</text>
</comment>
<dbReference type="EC" id="2.7.8.-" evidence="17"/>
<feature type="binding site" evidence="17">
    <location>
        <position position="67"/>
    </location>
    <ligand>
        <name>Mg(2+)</name>
        <dbReference type="ChEBI" id="CHEBI:18420"/>
        <label>2</label>
    </ligand>
</feature>
<evidence type="ECO:0000256" key="2">
    <source>
        <dbReference type="ARBA" id="ARBA00004805"/>
    </source>
</evidence>
<evidence type="ECO:0000256" key="1">
    <source>
        <dbReference type="ARBA" id="ARBA00004651"/>
    </source>
</evidence>
<dbReference type="RefSeq" id="WP_223403912.1">
    <property type="nucleotide sequence ID" value="NZ_JAGSHT010000005.1"/>
</dbReference>
<keyword evidence="9 17" id="KW-0479">Metal-binding</keyword>
<evidence type="ECO:0000313" key="19">
    <source>
        <dbReference type="EMBL" id="MBZ2195724.1"/>
    </source>
</evidence>
<evidence type="ECO:0000256" key="17">
    <source>
        <dbReference type="HAMAP-Rule" id="MF_02241"/>
    </source>
</evidence>
<dbReference type="EMBL" id="JAGSHT010000005">
    <property type="protein sequence ID" value="MBZ2195724.1"/>
    <property type="molecule type" value="Genomic_DNA"/>
</dbReference>
<evidence type="ECO:0000256" key="9">
    <source>
        <dbReference type="ARBA" id="ARBA00022723"/>
    </source>
</evidence>
<organism evidence="19 20">
    <name type="scientific">Occultella gossypii</name>
    <dbReference type="NCBI Taxonomy" id="2800820"/>
    <lineage>
        <taxon>Bacteria</taxon>
        <taxon>Bacillati</taxon>
        <taxon>Actinomycetota</taxon>
        <taxon>Actinomycetes</taxon>
        <taxon>Micrococcales</taxon>
        <taxon>Ruaniaceae</taxon>
        <taxon>Occultella</taxon>
    </lineage>
</organism>
<evidence type="ECO:0000256" key="14">
    <source>
        <dbReference type="ARBA" id="ARBA00024082"/>
    </source>
</evidence>
<comment type="catalytic activity">
    <reaction evidence="16 17">
        <text>a CDP-1,2-diacyl-sn-glycerol + 1D-myo-inositol 3-phosphate = a 1,2-diacyl-sn-glycero-3-phospho-(1D-myo-inositol-3-phosphate) + CMP + H(+)</text>
        <dbReference type="Rhea" id="RHEA:60504"/>
        <dbReference type="ChEBI" id="CHEBI:15378"/>
        <dbReference type="ChEBI" id="CHEBI:58088"/>
        <dbReference type="ChEBI" id="CHEBI:58332"/>
        <dbReference type="ChEBI" id="CHEBI:58401"/>
        <dbReference type="ChEBI" id="CHEBI:60377"/>
    </reaction>
</comment>
<reference evidence="19 20" key="1">
    <citation type="submission" date="2021-04" db="EMBL/GenBank/DDBJ databases">
        <title>Ruania sp. nov., isolated from sandy soil of mangrove forest.</title>
        <authorList>
            <person name="Ge X."/>
            <person name="Huang R."/>
            <person name="Liu W."/>
        </authorList>
    </citation>
    <scope>NUCLEOTIDE SEQUENCE [LARGE SCALE GENOMIC DNA]</scope>
    <source>
        <strain evidence="19 20">N2-46</strain>
    </source>
</reference>
<keyword evidence="11 17" id="KW-1133">Transmembrane helix</keyword>
<feature type="binding site" evidence="17">
    <location>
        <position position="71"/>
    </location>
    <ligand>
        <name>a CDP-1,2-diacyl-sn-glycerol</name>
        <dbReference type="ChEBI" id="CHEBI:58332"/>
    </ligand>
</feature>
<dbReference type="InterPro" id="IPR000462">
    <property type="entry name" value="CDP-OH_P_trans"/>
</dbReference>
<evidence type="ECO:0000256" key="12">
    <source>
        <dbReference type="ARBA" id="ARBA00023136"/>
    </source>
</evidence>
<feature type="binding site" evidence="17">
    <location>
        <position position="88"/>
    </location>
    <ligand>
        <name>Mg(2+)</name>
        <dbReference type="ChEBI" id="CHEBI:18420"/>
        <label>2</label>
    </ligand>
</feature>
<dbReference type="InterPro" id="IPR043130">
    <property type="entry name" value="CDP-OH_PTrfase_TM_dom"/>
</dbReference>
<accession>A0ABS7S5U6</accession>
<comment type="catalytic activity">
    <reaction evidence="13 17">
        <text>1,2-di-(9Z-octadecenoyl)-sn-glycero-3-cytidine-5'-diphosphate + 1D-myo-inositol 3-phosphate = 1,2-di-(9Z-octadecenoyl)-sn-glycero-3-phospho-(1D-myo-inositol-3-phosphate) + CMP + H(+)</text>
        <dbReference type="Rhea" id="RHEA:61216"/>
        <dbReference type="ChEBI" id="CHEBI:15378"/>
        <dbReference type="ChEBI" id="CHEBI:58401"/>
        <dbReference type="ChEBI" id="CHEBI:60377"/>
        <dbReference type="ChEBI" id="CHEBI:85356"/>
        <dbReference type="ChEBI" id="CHEBI:144472"/>
    </reaction>
</comment>
<feature type="binding site" evidence="17">
    <location>
        <begin position="30"/>
        <end position="33"/>
    </location>
    <ligand>
        <name>a CDP-1,2-diacyl-sn-glycerol</name>
        <dbReference type="ChEBI" id="CHEBI:58332"/>
    </ligand>
</feature>
<dbReference type="Gene3D" id="1.20.120.1760">
    <property type="match status" value="1"/>
</dbReference>
<keyword evidence="17" id="KW-0443">Lipid metabolism</keyword>
<feature type="binding site" evidence="17">
    <location>
        <position position="70"/>
    </location>
    <ligand>
        <name>Mg(2+)</name>
        <dbReference type="ChEBI" id="CHEBI:18420"/>
        <label>1</label>
    </ligand>
</feature>
<sequence>MVLGSRGRGFSSVVFGPVARLLVRLHVSPDAVTVAGTAAVSAAALVLFPQGYLVAGALVTGILVLTDSVDGLMAREIGRTSQFGAYLDSTMDRISDSAIFAGLVLYFVNAPDGDWRMAGLIAALACLILGSLVSYARARAEGLDFTAKVGLAERADRLIVALAATLAVGLGAPTAVLVLALCLLALASLYTVGQRTATVYRQAEARDAAQRDTTAGRDGGGAQP</sequence>
<comment type="pathway">
    <text evidence="3">Lipid metabolism.</text>
</comment>
<dbReference type="InterPro" id="IPR048254">
    <property type="entry name" value="CDP_ALCOHOL_P_TRANSF_CS"/>
</dbReference>
<feature type="binding site" evidence="17">
    <location>
        <position position="81"/>
    </location>
    <ligand>
        <name>a CDP-1,2-diacyl-sn-glycerol</name>
        <dbReference type="ChEBI" id="CHEBI:58332"/>
    </ligand>
</feature>
<evidence type="ECO:0000256" key="18">
    <source>
        <dbReference type="RuleBase" id="RU003750"/>
    </source>
</evidence>
<evidence type="ECO:0000256" key="11">
    <source>
        <dbReference type="ARBA" id="ARBA00022989"/>
    </source>
</evidence>
<comment type="caution">
    <text evidence="19">The sequence shown here is derived from an EMBL/GenBank/DDBJ whole genome shotgun (WGS) entry which is preliminary data.</text>
</comment>
<keyword evidence="17" id="KW-0444">Lipid biosynthesis</keyword>
<feature type="transmembrane region" description="Helical" evidence="17">
    <location>
        <begin position="117"/>
        <end position="138"/>
    </location>
</feature>
<feature type="binding site" evidence="17">
    <location>
        <position position="92"/>
    </location>
    <ligand>
        <name>Mg(2+)</name>
        <dbReference type="ChEBI" id="CHEBI:18420"/>
        <label>2</label>
    </ligand>
</feature>
<evidence type="ECO:0000313" key="20">
    <source>
        <dbReference type="Proteomes" id="UP000826651"/>
    </source>
</evidence>
<comment type="function">
    <text evidence="17">Catalyzes the conjugation of the 1'-hydroxyl group of D-myo-inositol-3-phosphate (also named L-myo-inositol-1-phosphate) with a lipid tail of cytidine diphosphate diacylglycerol (CDP-DAG), forming phosphatidylinositol phosphate (PIP) and CMP. PIP is a precursor of phosphatidylinositol (PI) which is an essential lipid required for cell wall formation.</text>
</comment>
<evidence type="ECO:0000256" key="3">
    <source>
        <dbReference type="ARBA" id="ARBA00005189"/>
    </source>
</evidence>
<comment type="pathway">
    <text evidence="2 17">Phospholipid metabolism; phosphatidylinositol phosphate biosynthesis.</text>
</comment>
<evidence type="ECO:0000256" key="10">
    <source>
        <dbReference type="ARBA" id="ARBA00022842"/>
    </source>
</evidence>
<feature type="binding site" evidence="17">
    <location>
        <position position="75"/>
    </location>
    <ligand>
        <name>a CDP-1,2-diacyl-sn-glycerol</name>
        <dbReference type="ChEBI" id="CHEBI:58332"/>
    </ligand>
</feature>
<keyword evidence="17" id="KW-0594">Phospholipid biosynthesis</keyword>
<dbReference type="Pfam" id="PF01066">
    <property type="entry name" value="CDP-OH_P_transf"/>
    <property type="match status" value="1"/>
</dbReference>
<dbReference type="NCBIfam" id="NF045883">
    <property type="entry name" value="PIPSynth"/>
    <property type="match status" value="1"/>
</dbReference>
<evidence type="ECO:0000256" key="5">
    <source>
        <dbReference type="ARBA" id="ARBA00011738"/>
    </source>
</evidence>
<evidence type="ECO:0000256" key="16">
    <source>
        <dbReference type="ARBA" id="ARBA00048865"/>
    </source>
</evidence>
<keyword evidence="10 17" id="KW-0460">Magnesium</keyword>
<evidence type="ECO:0000256" key="15">
    <source>
        <dbReference type="ARBA" id="ARBA00033137"/>
    </source>
</evidence>
<keyword evidence="6 17" id="KW-1003">Cell membrane</keyword>
<dbReference type="HAMAP" id="MF_02241">
    <property type="entry name" value="PIP_synthase"/>
    <property type="match status" value="1"/>
</dbReference>
<keyword evidence="7 17" id="KW-0808">Transferase</keyword>
<evidence type="ECO:0000256" key="6">
    <source>
        <dbReference type="ARBA" id="ARBA00022475"/>
    </source>
</evidence>
<evidence type="ECO:0000256" key="13">
    <source>
        <dbReference type="ARBA" id="ARBA00023935"/>
    </source>
</evidence>
<proteinExistence type="inferred from homology"/>
<dbReference type="PROSITE" id="PS00379">
    <property type="entry name" value="CDP_ALCOHOL_P_TRANSF"/>
    <property type="match status" value="1"/>
</dbReference>
<comment type="subcellular location">
    <subcellularLocation>
        <location evidence="1 17">Cell membrane</location>
        <topology evidence="1 17">Multi-pass membrane protein</topology>
    </subcellularLocation>
</comment>
<dbReference type="Proteomes" id="UP000826651">
    <property type="component" value="Unassembled WGS sequence"/>
</dbReference>
<keyword evidence="17" id="KW-1208">Phospholipid metabolism</keyword>
<evidence type="ECO:0000256" key="8">
    <source>
        <dbReference type="ARBA" id="ARBA00022692"/>
    </source>
</evidence>
<feature type="transmembrane region" description="Helical" evidence="17">
    <location>
        <begin position="52"/>
        <end position="73"/>
    </location>
</feature>
<comment type="subunit">
    <text evidence="5 17">Homodimer.</text>
</comment>
<comment type="similarity">
    <text evidence="4 17 18">Belongs to the CDP-alcohol phosphatidyltransferase class-I family.</text>
</comment>
<feature type="binding site" evidence="17">
    <location>
        <position position="88"/>
    </location>
    <ligand>
        <name>Mg(2+)</name>
        <dbReference type="ChEBI" id="CHEBI:18420"/>
        <label>1</label>
    </ligand>
</feature>
<name>A0ABS7S5U6_9MICO</name>
<protein>
    <recommendedName>
        <fullName evidence="14 17">Phosphatidylinositol phosphate synthase</fullName>
        <shortName evidence="17">PIP synthase</shortName>
        <ecNumber evidence="17">2.7.8.-</ecNumber>
    </recommendedName>
    <alternativeName>
        <fullName evidence="15 17">CDP-diacylglycerol--D-myo-inositol-3-phosphate 3-phosphatidyltransferase</fullName>
    </alternativeName>
</protein>
<dbReference type="InterPro" id="IPR044268">
    <property type="entry name" value="PIP_synthase_PgsA1"/>
</dbReference>
<feature type="binding site" evidence="17">
    <location>
        <position position="67"/>
    </location>
    <ligand>
        <name>Mg(2+)</name>
        <dbReference type="ChEBI" id="CHEBI:18420"/>
        <label>1</label>
    </ligand>
</feature>
<keyword evidence="12 17" id="KW-0472">Membrane</keyword>
<evidence type="ECO:0000256" key="4">
    <source>
        <dbReference type="ARBA" id="ARBA00010441"/>
    </source>
</evidence>
<gene>
    <name evidence="19" type="ORF">KCQ71_06150</name>
</gene>
<keyword evidence="8 17" id="KW-0812">Transmembrane</keyword>